<dbReference type="Pfam" id="PF07980">
    <property type="entry name" value="SusD_RagB"/>
    <property type="match status" value="1"/>
</dbReference>
<dbReference type="InterPro" id="IPR033985">
    <property type="entry name" value="SusD-like_N"/>
</dbReference>
<evidence type="ECO:0000256" key="1">
    <source>
        <dbReference type="ARBA" id="ARBA00004442"/>
    </source>
</evidence>
<sequence>MKKIFNLIIAVVLILPSSCGKFLDTTPKDFVSTADYYQTEAQLNTALNGVYDPLGSAFLYGDRMLGRLGLDADEMYFFRTTELTGVSVYDVSVADPYVLGYWQQCYQGINRANLLLENIHKASDISDANRNSIKGEALFLRAYYHFMLVSNFSDVPLVLQSLPNADETDQARTPAKQVYDKIIMDMTEAEGLVKPITTIGFGGRISKSAIRGILARVCLYAAGNPVNDTKRYAQAREWALKVINDPLAGHALNPDYSRVFINYAEDKYDIRESIWEVEFWGNRLDAYREGGRVGNNNGIQNNTDAGYTYGYIATTGKLFALYQNNANGTSADLRRDWAIAPYRWNGTSKVNHTASQIYQRNSGKWRREYETLKPQGKNDTPQNFPILRFSDVLLMFAEADLQVGPSPEGRNAFNLVRRRAYGKLLPGAVNPGEFDLASVTLQDIQNERSRELCFECLRKRDLVRWNTFLTAMKQTLDLFDAEAPASQKYGRLAFNNVTGRDVIWPIPSREIGLNRKLTQNSGW</sequence>
<dbReference type="CDD" id="cd08977">
    <property type="entry name" value="SusD"/>
    <property type="match status" value="1"/>
</dbReference>
<accession>A0A318U9I8</accession>
<evidence type="ECO:0000259" key="7">
    <source>
        <dbReference type="Pfam" id="PF14322"/>
    </source>
</evidence>
<reference evidence="8 9" key="1">
    <citation type="submission" date="2018-06" db="EMBL/GenBank/DDBJ databases">
        <title>Genomic Encyclopedia of Archaeal and Bacterial Type Strains, Phase II (KMG-II): from individual species to whole genera.</title>
        <authorList>
            <person name="Goeker M."/>
        </authorList>
    </citation>
    <scope>NUCLEOTIDE SEQUENCE [LARGE SCALE GENOMIC DNA]</scope>
    <source>
        <strain evidence="8 9">DSM 27372</strain>
    </source>
</reference>
<gene>
    <name evidence="8" type="ORF">B0O44_10858</name>
</gene>
<dbReference type="EMBL" id="QKLU01000008">
    <property type="protein sequence ID" value="PYF70632.1"/>
    <property type="molecule type" value="Genomic_DNA"/>
</dbReference>
<dbReference type="Gene3D" id="1.25.40.390">
    <property type="match status" value="1"/>
</dbReference>
<comment type="caution">
    <text evidence="8">The sequence shown here is derived from an EMBL/GenBank/DDBJ whole genome shotgun (WGS) entry which is preliminary data.</text>
</comment>
<evidence type="ECO:0000259" key="6">
    <source>
        <dbReference type="Pfam" id="PF07980"/>
    </source>
</evidence>
<keyword evidence="5" id="KW-0998">Cell outer membrane</keyword>
<keyword evidence="3" id="KW-0732">Signal</keyword>
<evidence type="ECO:0000256" key="4">
    <source>
        <dbReference type="ARBA" id="ARBA00023136"/>
    </source>
</evidence>
<feature type="domain" description="SusD-like N-terminal" evidence="7">
    <location>
        <begin position="21"/>
        <end position="219"/>
    </location>
</feature>
<proteinExistence type="inferred from homology"/>
<evidence type="ECO:0000256" key="2">
    <source>
        <dbReference type="ARBA" id="ARBA00006275"/>
    </source>
</evidence>
<evidence type="ECO:0000256" key="5">
    <source>
        <dbReference type="ARBA" id="ARBA00023237"/>
    </source>
</evidence>
<comment type="similarity">
    <text evidence="2">Belongs to the SusD family.</text>
</comment>
<dbReference type="Pfam" id="PF14322">
    <property type="entry name" value="SusD-like_3"/>
    <property type="match status" value="1"/>
</dbReference>
<dbReference type="AlphaFoldDB" id="A0A318U9I8"/>
<feature type="domain" description="RagB/SusD" evidence="6">
    <location>
        <begin position="351"/>
        <end position="523"/>
    </location>
</feature>
<dbReference type="InterPro" id="IPR012944">
    <property type="entry name" value="SusD_RagB_dom"/>
</dbReference>
<protein>
    <submittedName>
        <fullName evidence="8">SusD-like starch-binding protein associating with outer membrane</fullName>
    </submittedName>
</protein>
<name>A0A318U9I8_9SPHI</name>
<evidence type="ECO:0000313" key="8">
    <source>
        <dbReference type="EMBL" id="PYF70632.1"/>
    </source>
</evidence>
<dbReference type="Proteomes" id="UP000248198">
    <property type="component" value="Unassembled WGS sequence"/>
</dbReference>
<evidence type="ECO:0000313" key="9">
    <source>
        <dbReference type="Proteomes" id="UP000248198"/>
    </source>
</evidence>
<dbReference type="SUPFAM" id="SSF48452">
    <property type="entry name" value="TPR-like"/>
    <property type="match status" value="1"/>
</dbReference>
<dbReference type="GO" id="GO:0009279">
    <property type="term" value="C:cell outer membrane"/>
    <property type="evidence" value="ECO:0007669"/>
    <property type="project" value="UniProtKB-SubCell"/>
</dbReference>
<dbReference type="RefSeq" id="WP_245943746.1">
    <property type="nucleotide sequence ID" value="NZ_QKLU01000008.1"/>
</dbReference>
<keyword evidence="4" id="KW-0472">Membrane</keyword>
<organism evidence="8 9">
    <name type="scientific">Pedobacter nutrimenti</name>
    <dbReference type="NCBI Taxonomy" id="1241337"/>
    <lineage>
        <taxon>Bacteria</taxon>
        <taxon>Pseudomonadati</taxon>
        <taxon>Bacteroidota</taxon>
        <taxon>Sphingobacteriia</taxon>
        <taxon>Sphingobacteriales</taxon>
        <taxon>Sphingobacteriaceae</taxon>
        <taxon>Pedobacter</taxon>
    </lineage>
</organism>
<keyword evidence="9" id="KW-1185">Reference proteome</keyword>
<comment type="subcellular location">
    <subcellularLocation>
        <location evidence="1">Cell outer membrane</location>
    </subcellularLocation>
</comment>
<evidence type="ECO:0000256" key="3">
    <source>
        <dbReference type="ARBA" id="ARBA00022729"/>
    </source>
</evidence>
<dbReference type="InterPro" id="IPR011990">
    <property type="entry name" value="TPR-like_helical_dom_sf"/>
</dbReference>